<gene>
    <name evidence="3" type="ORF">PEVE_00008491</name>
</gene>
<accession>A0ABN8LXC6</accession>
<feature type="transmembrane region" description="Helical" evidence="2">
    <location>
        <begin position="12"/>
        <end position="36"/>
    </location>
</feature>
<dbReference type="Gene3D" id="3.40.50.720">
    <property type="entry name" value="NAD(P)-binding Rossmann-like Domain"/>
    <property type="match status" value="2"/>
</dbReference>
<dbReference type="PANTHER" id="PTHR43313">
    <property type="entry name" value="SHORT-CHAIN DEHYDROGENASE/REDUCTASE FAMILY 9C"/>
    <property type="match status" value="1"/>
</dbReference>
<keyword evidence="2" id="KW-0812">Transmembrane</keyword>
<dbReference type="PRINTS" id="PR00081">
    <property type="entry name" value="GDHRDH"/>
</dbReference>
<keyword evidence="1" id="KW-0560">Oxidoreductase</keyword>
<dbReference type="InterPro" id="IPR036291">
    <property type="entry name" value="NAD(P)-bd_dom_sf"/>
</dbReference>
<feature type="transmembrane region" description="Helical" evidence="2">
    <location>
        <begin position="300"/>
        <end position="320"/>
    </location>
</feature>
<dbReference type="PANTHER" id="PTHR43313:SF50">
    <property type="entry name" value="GH26015P"/>
    <property type="match status" value="1"/>
</dbReference>
<dbReference type="Pfam" id="PF00106">
    <property type="entry name" value="adh_short"/>
    <property type="match status" value="2"/>
</dbReference>
<evidence type="ECO:0000313" key="3">
    <source>
        <dbReference type="EMBL" id="CAH3020778.1"/>
    </source>
</evidence>
<dbReference type="Proteomes" id="UP001159427">
    <property type="component" value="Unassembled WGS sequence"/>
</dbReference>
<sequence>MLESEWFLLTSYSVPLTSVITLATLVLTTVIVFRLFSKRQVNDFGNKFVVITGCDTGFGHETAIRLDKMGVHVLATCLTKEGEQNLKSETSDRLKTFQMDVTNSQQIKDIYEKVKEILPLGQGLWGLVNNAGIYFTAPIEWTPLTKSKRAADVNLWGLMDVTKTFLPLVKKASGRVVNLSSALGRTTLPQSASYSITKYGVEAFSDALRREMRPWGVQVSIIEPGLFKTPLSDAERNIHSLQELWDALSPDLKQEYGEKRLENIKNGMRIVLGSQACADTYKVVDAIVDALKSQRPQARYVLGFDAKLYNLISLLVNWFIMAMSLVIVPAAVLFCVLASVLWILRRSREHRLAIDGKYVLITGCDSGFGRETAICLDKMGVNVLATCLTKEGEESLKSVTSKKMKTFLMDVTNSQQIGEVFDKVKEVIDDNSGLWGLVNNAGVLCLGPVEWVPLTHYKRTADVNLWGMIDVTKTFLPLVKTAKGRVVLVSSIAGVVSAQVFSPYCVTKYGVEAFGDSLRREMRPFDVQVSVIEPGAKRTPLLQKSEVLTDGLKALWNKLSEEKKREYGKDYFEDGKK</sequence>
<comment type="caution">
    <text evidence="3">The sequence shown here is derived from an EMBL/GenBank/DDBJ whole genome shotgun (WGS) entry which is preliminary data.</text>
</comment>
<keyword evidence="2" id="KW-1133">Transmembrane helix</keyword>
<dbReference type="PRINTS" id="PR00080">
    <property type="entry name" value="SDRFAMILY"/>
</dbReference>
<keyword evidence="2" id="KW-0472">Membrane</keyword>
<dbReference type="EMBL" id="CALNXI010000158">
    <property type="protein sequence ID" value="CAH3020778.1"/>
    <property type="molecule type" value="Genomic_DNA"/>
</dbReference>
<dbReference type="PROSITE" id="PS00061">
    <property type="entry name" value="ADH_SHORT"/>
    <property type="match status" value="2"/>
</dbReference>
<feature type="transmembrane region" description="Helical" evidence="2">
    <location>
        <begin position="326"/>
        <end position="344"/>
    </location>
</feature>
<organism evidence="3 4">
    <name type="scientific">Porites evermanni</name>
    <dbReference type="NCBI Taxonomy" id="104178"/>
    <lineage>
        <taxon>Eukaryota</taxon>
        <taxon>Metazoa</taxon>
        <taxon>Cnidaria</taxon>
        <taxon>Anthozoa</taxon>
        <taxon>Hexacorallia</taxon>
        <taxon>Scleractinia</taxon>
        <taxon>Fungiina</taxon>
        <taxon>Poritidae</taxon>
        <taxon>Porites</taxon>
    </lineage>
</organism>
<keyword evidence="4" id="KW-1185">Reference proteome</keyword>
<protein>
    <submittedName>
        <fullName evidence="3">Uncharacterized protein</fullName>
    </submittedName>
</protein>
<dbReference type="InterPro" id="IPR020904">
    <property type="entry name" value="Sc_DH/Rdtase_CS"/>
</dbReference>
<reference evidence="3 4" key="1">
    <citation type="submission" date="2022-05" db="EMBL/GenBank/DDBJ databases">
        <authorList>
            <consortium name="Genoscope - CEA"/>
            <person name="William W."/>
        </authorList>
    </citation>
    <scope>NUCLEOTIDE SEQUENCE [LARGE SCALE GENOMIC DNA]</scope>
</reference>
<dbReference type="InterPro" id="IPR002347">
    <property type="entry name" value="SDR_fam"/>
</dbReference>
<evidence type="ECO:0000313" key="4">
    <source>
        <dbReference type="Proteomes" id="UP001159427"/>
    </source>
</evidence>
<name>A0ABN8LXC6_9CNID</name>
<evidence type="ECO:0000256" key="1">
    <source>
        <dbReference type="ARBA" id="ARBA00023002"/>
    </source>
</evidence>
<proteinExistence type="predicted"/>
<evidence type="ECO:0000256" key="2">
    <source>
        <dbReference type="SAM" id="Phobius"/>
    </source>
</evidence>
<dbReference type="SUPFAM" id="SSF51735">
    <property type="entry name" value="NAD(P)-binding Rossmann-fold domains"/>
    <property type="match status" value="2"/>
</dbReference>